<keyword evidence="5 9" id="KW-0479">Metal-binding</keyword>
<dbReference type="InterPro" id="IPR001948">
    <property type="entry name" value="Peptidase_M18"/>
</dbReference>
<dbReference type="Proteomes" id="UP000724672">
    <property type="component" value="Unassembled WGS sequence"/>
</dbReference>
<organism evidence="11 12">
    <name type="scientific">Anaeromonas frigoriresistens</name>
    <dbReference type="NCBI Taxonomy" id="2683708"/>
    <lineage>
        <taxon>Bacteria</taxon>
        <taxon>Bacillati</taxon>
        <taxon>Bacillota</taxon>
        <taxon>Tissierellia</taxon>
        <taxon>Tissierellales</taxon>
        <taxon>Thermohalobacteraceae</taxon>
        <taxon>Anaeromonas</taxon>
    </lineage>
</organism>
<keyword evidence="7 9" id="KW-0862">Zinc</keyword>
<dbReference type="SUPFAM" id="SSF53187">
    <property type="entry name" value="Zn-dependent exopeptidases"/>
    <property type="match status" value="1"/>
</dbReference>
<dbReference type="Gene3D" id="3.40.630.10">
    <property type="entry name" value="Zn peptidases"/>
    <property type="match status" value="1"/>
</dbReference>
<evidence type="ECO:0000256" key="6">
    <source>
        <dbReference type="ARBA" id="ARBA00022801"/>
    </source>
</evidence>
<evidence type="ECO:0000256" key="3">
    <source>
        <dbReference type="ARBA" id="ARBA00022438"/>
    </source>
</evidence>
<comment type="caution">
    <text evidence="11">The sequence shown here is derived from an EMBL/GenBank/DDBJ whole genome shotgun (WGS) entry which is preliminary data.</text>
</comment>
<dbReference type="Pfam" id="PF02127">
    <property type="entry name" value="Peptidase_M18"/>
    <property type="match status" value="1"/>
</dbReference>
<dbReference type="GO" id="GO:0005737">
    <property type="term" value="C:cytoplasm"/>
    <property type="evidence" value="ECO:0007669"/>
    <property type="project" value="UniProtKB-ARBA"/>
</dbReference>
<evidence type="ECO:0000256" key="2">
    <source>
        <dbReference type="ARBA" id="ARBA00008290"/>
    </source>
</evidence>
<dbReference type="PANTHER" id="PTHR28570:SF2">
    <property type="entry name" value="M18 FAMILY AMINOPEPTIDASE 1-RELATED"/>
    <property type="match status" value="1"/>
</dbReference>
<proteinExistence type="inferred from homology"/>
<dbReference type="AlphaFoldDB" id="A0A942UUQ5"/>
<evidence type="ECO:0000256" key="9">
    <source>
        <dbReference type="RuleBase" id="RU004386"/>
    </source>
</evidence>
<name>A0A942UUQ5_9FIRM</name>
<dbReference type="GO" id="GO:0008237">
    <property type="term" value="F:metallopeptidase activity"/>
    <property type="evidence" value="ECO:0007669"/>
    <property type="project" value="UniProtKB-KW"/>
</dbReference>
<keyword evidence="8 9" id="KW-0482">Metalloprotease</keyword>
<comment type="cofactor">
    <cofactor evidence="1 10">
        <name>Zn(2+)</name>
        <dbReference type="ChEBI" id="CHEBI:29105"/>
    </cofactor>
</comment>
<protein>
    <recommendedName>
        <fullName evidence="10">M18 family aminopeptidase</fullName>
        <ecNumber evidence="10">3.4.11.-</ecNumber>
    </recommendedName>
</protein>
<dbReference type="Gene3D" id="2.30.250.10">
    <property type="entry name" value="Aminopeptidase i, Domain 2"/>
    <property type="match status" value="1"/>
</dbReference>
<evidence type="ECO:0000256" key="5">
    <source>
        <dbReference type="ARBA" id="ARBA00022723"/>
    </source>
</evidence>
<dbReference type="FunFam" id="2.30.250.10:FF:000006">
    <property type="entry name" value="Probable M18 family aminopeptidase 1"/>
    <property type="match status" value="1"/>
</dbReference>
<evidence type="ECO:0000256" key="8">
    <source>
        <dbReference type="ARBA" id="ARBA00023049"/>
    </source>
</evidence>
<keyword evidence="12" id="KW-1185">Reference proteome</keyword>
<keyword evidence="6 9" id="KW-0378">Hydrolase</keyword>
<dbReference type="GO" id="GO:0008270">
    <property type="term" value="F:zinc ion binding"/>
    <property type="evidence" value="ECO:0007669"/>
    <property type="project" value="InterPro"/>
</dbReference>
<sequence>MTDKSKGKELQEKLTHKWENVWDKIGSEEGKEVFSFGDDYKKFLDIGKTERLAADEIIRVAEENGYIELNKLIEKGEKLTPGTKVYANNKDKSVVMYIIGEEDITKGMNIVGSHIDAPRIDLKQFPLYEDSELALLKTHYYGGIKKYQWVSLPLALHGVVVKNNGDKVNISIGEDDNDPVFMITDLLPHLAKDQMGKKLSEGITGEGLNIIIGSIPYQEKDLSDKIKLNILNVLNERYDITEEDFTTAEFQAVPAGKSRDVGLDRSLIAAYGHDDRVCAYTSLRAILDIETPRRTSVALFADKEEIGSMGNTGMDSYFFENITAEIVALNSDNYNELLLKRALLNSRVLSADVSAGFDPNYPEVLDKRNAPFINKGITLVKYTGARGKGGSNDANSEYISDVRRIFNENDIIWQMGELGKVDQGGGGTIAYMLAKYGMEVVDCGVPVLSMHAPYEIVSKADVYMTYKGYRAFYKA</sequence>
<dbReference type="GO" id="GO:0006508">
    <property type="term" value="P:proteolysis"/>
    <property type="evidence" value="ECO:0007669"/>
    <property type="project" value="UniProtKB-KW"/>
</dbReference>
<dbReference type="GO" id="GO:0004177">
    <property type="term" value="F:aminopeptidase activity"/>
    <property type="evidence" value="ECO:0007669"/>
    <property type="project" value="UniProtKB-KW"/>
</dbReference>
<dbReference type="EMBL" id="WSFT01000013">
    <property type="protein sequence ID" value="MBS4537206.1"/>
    <property type="molecule type" value="Genomic_DNA"/>
</dbReference>
<reference evidence="11" key="1">
    <citation type="submission" date="2019-12" db="EMBL/GenBank/DDBJ databases">
        <title>Clostridiaceae gen. nov. sp. nov., isolated from sediment in Xinjiang, China.</title>
        <authorList>
            <person name="Zhang R."/>
        </authorList>
    </citation>
    <scope>NUCLEOTIDE SEQUENCE</scope>
    <source>
        <strain evidence="11">D2Q-11</strain>
    </source>
</reference>
<dbReference type="InterPro" id="IPR023358">
    <property type="entry name" value="Peptidase_M18_dom2"/>
</dbReference>
<dbReference type="EC" id="3.4.11.-" evidence="10"/>
<keyword evidence="4 9" id="KW-0645">Protease</keyword>
<evidence type="ECO:0000256" key="1">
    <source>
        <dbReference type="ARBA" id="ARBA00001947"/>
    </source>
</evidence>
<dbReference type="SUPFAM" id="SSF101821">
    <property type="entry name" value="Aminopeptidase/glucanase lid domain"/>
    <property type="match status" value="1"/>
</dbReference>
<evidence type="ECO:0000256" key="7">
    <source>
        <dbReference type="ARBA" id="ARBA00022833"/>
    </source>
</evidence>
<accession>A0A942UUQ5</accession>
<dbReference type="PANTHER" id="PTHR28570">
    <property type="entry name" value="ASPARTYL AMINOPEPTIDASE"/>
    <property type="match status" value="1"/>
</dbReference>
<comment type="similarity">
    <text evidence="2 9">Belongs to the peptidase M18 family.</text>
</comment>
<evidence type="ECO:0000313" key="11">
    <source>
        <dbReference type="EMBL" id="MBS4537206.1"/>
    </source>
</evidence>
<gene>
    <name evidence="11" type="ORF">GOQ27_01965</name>
</gene>
<dbReference type="PRINTS" id="PR00932">
    <property type="entry name" value="AMINO1PTASE"/>
</dbReference>
<keyword evidence="3 9" id="KW-0031">Aminopeptidase</keyword>
<evidence type="ECO:0000256" key="4">
    <source>
        <dbReference type="ARBA" id="ARBA00022670"/>
    </source>
</evidence>
<dbReference type="NCBIfam" id="NF002600">
    <property type="entry name" value="PRK02256.1"/>
    <property type="match status" value="1"/>
</dbReference>
<evidence type="ECO:0000313" key="12">
    <source>
        <dbReference type="Proteomes" id="UP000724672"/>
    </source>
</evidence>
<evidence type="ECO:0000256" key="10">
    <source>
        <dbReference type="RuleBase" id="RU004387"/>
    </source>
</evidence>